<dbReference type="EMBL" id="BMTL01000058">
    <property type="protein sequence ID" value="GGS29142.1"/>
    <property type="molecule type" value="Genomic_DNA"/>
</dbReference>
<organism evidence="1 2">
    <name type="scientific">Streptomyces humidus</name>
    <dbReference type="NCBI Taxonomy" id="52259"/>
    <lineage>
        <taxon>Bacteria</taxon>
        <taxon>Bacillati</taxon>
        <taxon>Actinomycetota</taxon>
        <taxon>Actinomycetes</taxon>
        <taxon>Kitasatosporales</taxon>
        <taxon>Streptomycetaceae</taxon>
        <taxon>Streptomyces</taxon>
    </lineage>
</organism>
<comment type="caution">
    <text evidence="1">The sequence shown here is derived from an EMBL/GenBank/DDBJ whole genome shotgun (WGS) entry which is preliminary data.</text>
</comment>
<dbReference type="RefSeq" id="WP_190154198.1">
    <property type="nucleotide sequence ID" value="NZ_BMTL01000058.1"/>
</dbReference>
<dbReference type="Proteomes" id="UP000606194">
    <property type="component" value="Unassembled WGS sequence"/>
</dbReference>
<gene>
    <name evidence="1" type="ORF">GCM10010269_79820</name>
</gene>
<protein>
    <submittedName>
        <fullName evidence="1">Uncharacterized protein</fullName>
    </submittedName>
</protein>
<reference evidence="1" key="1">
    <citation type="journal article" date="2014" name="Int. J. Syst. Evol. Microbiol.">
        <title>Complete genome sequence of Corynebacterium casei LMG S-19264T (=DSM 44701T), isolated from a smear-ripened cheese.</title>
        <authorList>
            <consortium name="US DOE Joint Genome Institute (JGI-PGF)"/>
            <person name="Walter F."/>
            <person name="Albersmeier A."/>
            <person name="Kalinowski J."/>
            <person name="Ruckert C."/>
        </authorList>
    </citation>
    <scope>NUCLEOTIDE SEQUENCE</scope>
    <source>
        <strain evidence="1">JCM 4386</strain>
    </source>
</reference>
<evidence type="ECO:0000313" key="2">
    <source>
        <dbReference type="Proteomes" id="UP000606194"/>
    </source>
</evidence>
<reference evidence="1" key="2">
    <citation type="submission" date="2020-09" db="EMBL/GenBank/DDBJ databases">
        <authorList>
            <person name="Sun Q."/>
            <person name="Ohkuma M."/>
        </authorList>
    </citation>
    <scope>NUCLEOTIDE SEQUENCE</scope>
    <source>
        <strain evidence="1">JCM 4386</strain>
    </source>
</reference>
<proteinExistence type="predicted"/>
<keyword evidence="2" id="KW-1185">Reference proteome</keyword>
<accession>A0A918GD39</accession>
<dbReference type="AlphaFoldDB" id="A0A918GD39"/>
<sequence>MSTIAGFGGGVLSPPAFVAVPGVRHAVAVLAVARPAGNGSRVWFDRHEVARRPVGVSAPPAREWRRHVEGRARRRGS</sequence>
<evidence type="ECO:0000313" key="1">
    <source>
        <dbReference type="EMBL" id="GGS29142.1"/>
    </source>
</evidence>
<name>A0A918GD39_9ACTN</name>